<dbReference type="RefSeq" id="WP_191767549.1">
    <property type="nucleotide sequence ID" value="NZ_JACSRA010000002.1"/>
</dbReference>
<dbReference type="SUPFAM" id="SSF47823">
    <property type="entry name" value="lambda integrase-like, N-terminal domain"/>
    <property type="match status" value="1"/>
</dbReference>
<dbReference type="InterPro" id="IPR010998">
    <property type="entry name" value="Integrase_recombinase_N"/>
</dbReference>
<organism evidence="2 3">
    <name type="scientific">Clostridium cibarium</name>
    <dbReference type="NCBI Taxonomy" id="2762247"/>
    <lineage>
        <taxon>Bacteria</taxon>
        <taxon>Bacillati</taxon>
        <taxon>Bacillota</taxon>
        <taxon>Clostridia</taxon>
        <taxon>Eubacteriales</taxon>
        <taxon>Clostridiaceae</taxon>
        <taxon>Clostridium</taxon>
    </lineage>
</organism>
<proteinExistence type="predicted"/>
<keyword evidence="1" id="KW-0238">DNA-binding</keyword>
<evidence type="ECO:0000256" key="1">
    <source>
        <dbReference type="ARBA" id="ARBA00023125"/>
    </source>
</evidence>
<gene>
    <name evidence="2" type="ORF">H9661_01640</name>
</gene>
<dbReference type="Proteomes" id="UP000627781">
    <property type="component" value="Unassembled WGS sequence"/>
</dbReference>
<evidence type="ECO:0000313" key="3">
    <source>
        <dbReference type="Proteomes" id="UP000627781"/>
    </source>
</evidence>
<keyword evidence="3" id="KW-1185">Reference proteome</keyword>
<reference evidence="2 3" key="1">
    <citation type="submission" date="2020-08" db="EMBL/GenBank/DDBJ databases">
        <title>A Genomic Blueprint of the Chicken Gut Microbiome.</title>
        <authorList>
            <person name="Gilroy R."/>
            <person name="Ravi A."/>
            <person name="Getino M."/>
            <person name="Pursley I."/>
            <person name="Horton D.L."/>
            <person name="Alikhan N.-F."/>
            <person name="Baker D."/>
            <person name="Gharbi K."/>
            <person name="Hall N."/>
            <person name="Watson M."/>
            <person name="Adriaenssens E.M."/>
            <person name="Foster-Nyarko E."/>
            <person name="Jarju S."/>
            <person name="Secka A."/>
            <person name="Antonio M."/>
            <person name="Oren A."/>
            <person name="Chaudhuri R."/>
            <person name="La Ragione R.M."/>
            <person name="Hildebrand F."/>
            <person name="Pallen M.J."/>
        </authorList>
    </citation>
    <scope>NUCLEOTIDE SEQUENCE [LARGE SCALE GENOMIC DNA]</scope>
    <source>
        <strain evidence="2 3">Sa3CVN1</strain>
    </source>
</reference>
<dbReference type="EMBL" id="JACSRA010000002">
    <property type="protein sequence ID" value="MBD7910046.1"/>
    <property type="molecule type" value="Genomic_DNA"/>
</dbReference>
<accession>A0ABR8PPE0</accession>
<evidence type="ECO:0000313" key="2">
    <source>
        <dbReference type="EMBL" id="MBD7910046.1"/>
    </source>
</evidence>
<sequence length="106" mass="12508">MKINGLVFNEDVKDERGKKISRMMFDNNCRVVNEVNEYLWELEITKTNSYNTIKRYSDDICYFYNFLLANNIKLLDISSSSLSGFVNFLKKIRVKNYTGISKKKDI</sequence>
<name>A0ABR8PPE0_9CLOT</name>
<comment type="caution">
    <text evidence="2">The sequence shown here is derived from an EMBL/GenBank/DDBJ whole genome shotgun (WGS) entry which is preliminary data.</text>
</comment>
<evidence type="ECO:0008006" key="4">
    <source>
        <dbReference type="Google" id="ProtNLM"/>
    </source>
</evidence>
<protein>
    <recommendedName>
        <fullName evidence="4">Core-binding (CB) domain-containing protein</fullName>
    </recommendedName>
</protein>
<dbReference type="Gene3D" id="1.10.150.130">
    <property type="match status" value="1"/>
</dbReference>